<comment type="caution">
    <text evidence="2">The sequence shown here is derived from an EMBL/GenBank/DDBJ whole genome shotgun (WGS) entry which is preliminary data.</text>
</comment>
<evidence type="ECO:0000313" key="2">
    <source>
        <dbReference type="EMBL" id="NLD25536.1"/>
    </source>
</evidence>
<keyword evidence="1" id="KW-0175">Coiled coil</keyword>
<proteinExistence type="predicted"/>
<evidence type="ECO:0000313" key="3">
    <source>
        <dbReference type="Proteomes" id="UP000545876"/>
    </source>
</evidence>
<dbReference type="AlphaFoldDB" id="A0A847D173"/>
<organism evidence="2 3">
    <name type="scientific">Candidatus Dojkabacteria bacterium</name>
    <dbReference type="NCBI Taxonomy" id="2099670"/>
    <lineage>
        <taxon>Bacteria</taxon>
        <taxon>Candidatus Dojkabacteria</taxon>
    </lineage>
</organism>
<protein>
    <recommendedName>
        <fullName evidence="4">Aminoglycoside phosphotransferase domain-containing protein</fullName>
    </recommendedName>
</protein>
<accession>A0A847D173</accession>
<name>A0A847D173_9BACT</name>
<evidence type="ECO:0008006" key="4">
    <source>
        <dbReference type="Google" id="ProtNLM"/>
    </source>
</evidence>
<dbReference type="Proteomes" id="UP000545876">
    <property type="component" value="Unassembled WGS sequence"/>
</dbReference>
<evidence type="ECO:0000256" key="1">
    <source>
        <dbReference type="SAM" id="Coils"/>
    </source>
</evidence>
<sequence length="315" mass="37248">MDKTIIYTKFSKTRKKEVSLRTTISQDSKGNLKVEKKGNIHSKEAIQNLINTYQRIKNISKKFEVVPIKQTGEYTVEFPFIKGVSLHEQVSSANSNKEFDALITYYMGLLDSIPTVKCSLGKDFENIFGKIEKGKEYICLKEGILDFNLSNLVIDYGGKTHFFDYEWCYDFPIPKDFVLFRALLVFYTNSTSRNFQSIEDFLKEYIEKTEDIKQYYAWEGHFQNKVVVKRQNHPVYPLSSIDVDVLDMKKEIEIKKEEIQLLKEDILKAKEEKETFEKKITSEIEEFRSFKKGMIWKILEKYRKIRYRLQGKKLD</sequence>
<reference evidence="2 3" key="1">
    <citation type="journal article" date="2020" name="Biotechnol. Biofuels">
        <title>New insights from the biogas microbiome by comprehensive genome-resolved metagenomics of nearly 1600 species originating from multiple anaerobic digesters.</title>
        <authorList>
            <person name="Campanaro S."/>
            <person name="Treu L."/>
            <person name="Rodriguez-R L.M."/>
            <person name="Kovalovszki A."/>
            <person name="Ziels R.M."/>
            <person name="Maus I."/>
            <person name="Zhu X."/>
            <person name="Kougias P.G."/>
            <person name="Basile A."/>
            <person name="Luo G."/>
            <person name="Schluter A."/>
            <person name="Konstantinidis K.T."/>
            <person name="Angelidaki I."/>
        </authorList>
    </citation>
    <scope>NUCLEOTIDE SEQUENCE [LARGE SCALE GENOMIC DNA]</scope>
    <source>
        <strain evidence="2">AS06rmzACSIP_65</strain>
    </source>
</reference>
<dbReference type="EMBL" id="JAAZBX010000010">
    <property type="protein sequence ID" value="NLD25536.1"/>
    <property type="molecule type" value="Genomic_DNA"/>
</dbReference>
<feature type="coiled-coil region" evidence="1">
    <location>
        <begin position="245"/>
        <end position="286"/>
    </location>
</feature>
<gene>
    <name evidence="2" type="ORF">GX656_02750</name>
</gene>